<evidence type="ECO:0000313" key="2">
    <source>
        <dbReference type="Proteomes" id="UP001168821"/>
    </source>
</evidence>
<proteinExistence type="predicted"/>
<dbReference type="Proteomes" id="UP001168821">
    <property type="component" value="Unassembled WGS sequence"/>
</dbReference>
<comment type="caution">
    <text evidence="1">The sequence shown here is derived from an EMBL/GenBank/DDBJ whole genome shotgun (WGS) entry which is preliminary data.</text>
</comment>
<reference evidence="1" key="1">
    <citation type="journal article" date="2023" name="G3 (Bethesda)">
        <title>Whole genome assemblies of Zophobas morio and Tenebrio molitor.</title>
        <authorList>
            <person name="Kaur S."/>
            <person name="Stinson S.A."/>
            <person name="diCenzo G.C."/>
        </authorList>
    </citation>
    <scope>NUCLEOTIDE SEQUENCE</scope>
    <source>
        <strain evidence="1">QUZm001</strain>
    </source>
</reference>
<dbReference type="AlphaFoldDB" id="A0AA38IR11"/>
<keyword evidence="2" id="KW-1185">Reference proteome</keyword>
<evidence type="ECO:0000313" key="1">
    <source>
        <dbReference type="EMBL" id="KAJ3657869.1"/>
    </source>
</evidence>
<accession>A0AA38IR11</accession>
<gene>
    <name evidence="1" type="ORF">Zmor_009645</name>
</gene>
<organism evidence="1 2">
    <name type="scientific">Zophobas morio</name>
    <dbReference type="NCBI Taxonomy" id="2755281"/>
    <lineage>
        <taxon>Eukaryota</taxon>
        <taxon>Metazoa</taxon>
        <taxon>Ecdysozoa</taxon>
        <taxon>Arthropoda</taxon>
        <taxon>Hexapoda</taxon>
        <taxon>Insecta</taxon>
        <taxon>Pterygota</taxon>
        <taxon>Neoptera</taxon>
        <taxon>Endopterygota</taxon>
        <taxon>Coleoptera</taxon>
        <taxon>Polyphaga</taxon>
        <taxon>Cucujiformia</taxon>
        <taxon>Tenebrionidae</taxon>
        <taxon>Zophobas</taxon>
    </lineage>
</organism>
<dbReference type="EMBL" id="JALNTZ010000003">
    <property type="protein sequence ID" value="KAJ3657869.1"/>
    <property type="molecule type" value="Genomic_DNA"/>
</dbReference>
<protein>
    <submittedName>
        <fullName evidence="1">Uncharacterized protein</fullName>
    </submittedName>
</protein>
<name>A0AA38IR11_9CUCU</name>
<sequence length="112" mass="12298">MDYTGAAGTGDGDGVVCGDRRRREGHYYEGTAEIILITCELLAGRWKKGRAFVKSELRKRLVATASDGILTKTEFWPLSMKESLGASEELADNCSELALRARARIAVLELFS</sequence>